<reference evidence="1 2" key="1">
    <citation type="submission" date="2010-09" db="EMBL/GenBank/DDBJ databases">
        <authorList>
            <person name="Weinstock G."/>
            <person name="Sodergren E."/>
            <person name="Clifton S."/>
            <person name="Fulton L."/>
            <person name="Fulton B."/>
            <person name="Courtney L."/>
            <person name="Fronick C."/>
            <person name="Harrison M."/>
            <person name="Strong C."/>
            <person name="Farmer C."/>
            <person name="Delahaunty K."/>
            <person name="Markovic C."/>
            <person name="Hall O."/>
            <person name="Minx P."/>
            <person name="Tomlinson C."/>
            <person name="Mitreva M."/>
            <person name="Hou S."/>
            <person name="Chen J."/>
            <person name="Wollam A."/>
            <person name="Pepin K.H."/>
            <person name="Johnson M."/>
            <person name="Bhonagiri V."/>
            <person name="Zhang X."/>
            <person name="Suruliraj S."/>
            <person name="Warren W."/>
            <person name="Chinwalla A."/>
            <person name="Mardis E.R."/>
            <person name="Wilson R.K."/>
        </authorList>
    </citation>
    <scope>NUCLEOTIDE SEQUENCE [LARGE SCALE GENOMIC DNA]</scope>
    <source>
        <strain evidence="1 2">MS 85-1</strain>
    </source>
</reference>
<evidence type="ECO:0000313" key="2">
    <source>
        <dbReference type="Proteomes" id="UP000005056"/>
    </source>
</evidence>
<evidence type="ECO:0000313" key="1">
    <source>
        <dbReference type="EMBL" id="EFU33274.1"/>
    </source>
</evidence>
<dbReference type="Proteomes" id="UP000005056">
    <property type="component" value="Unassembled WGS sequence"/>
</dbReference>
<gene>
    <name evidence="1" type="ORF">HMPREF9350_04879</name>
</gene>
<protein>
    <submittedName>
        <fullName evidence="1">Uncharacterized protein</fullName>
    </submittedName>
</protein>
<dbReference type="AlphaFoldDB" id="A0AAN3M5W6"/>
<proteinExistence type="predicted"/>
<sequence length="55" mass="6419">MLVFYPYDFLNELFNNLRCAVLQLKSVNVISNIIITDRLKSDCVHQLVQKGLSKY</sequence>
<name>A0AAN3M5W6_ECOLX</name>
<dbReference type="EMBL" id="ADWQ01000036">
    <property type="protein sequence ID" value="EFU33274.1"/>
    <property type="molecule type" value="Genomic_DNA"/>
</dbReference>
<organism evidence="1 2">
    <name type="scientific">Escherichia coli MS 85-1</name>
    <dbReference type="NCBI Taxonomy" id="679202"/>
    <lineage>
        <taxon>Bacteria</taxon>
        <taxon>Pseudomonadati</taxon>
        <taxon>Pseudomonadota</taxon>
        <taxon>Gammaproteobacteria</taxon>
        <taxon>Enterobacterales</taxon>
        <taxon>Enterobacteriaceae</taxon>
        <taxon>Escherichia</taxon>
    </lineage>
</organism>
<accession>A0AAN3M5W6</accession>
<comment type="caution">
    <text evidence="1">The sequence shown here is derived from an EMBL/GenBank/DDBJ whole genome shotgun (WGS) entry which is preliminary data.</text>
</comment>